<dbReference type="PANTHER" id="PTHR21450:SF19">
    <property type="entry name" value="F5M15.15"/>
    <property type="match status" value="1"/>
</dbReference>
<dbReference type="Proteomes" id="UP000087171">
    <property type="component" value="Chromosome Ca5"/>
</dbReference>
<dbReference type="eggNOG" id="ENOG502QUPN">
    <property type="taxonomic scope" value="Eukaryota"/>
</dbReference>
<dbReference type="OrthoDB" id="658187at2759"/>
<keyword evidence="4" id="KW-1185">Reference proteome</keyword>
<reference evidence="5" key="2">
    <citation type="submission" date="2025-08" db="UniProtKB">
        <authorList>
            <consortium name="RefSeq"/>
        </authorList>
    </citation>
    <scope>IDENTIFICATION</scope>
    <source>
        <tissue evidence="5">Etiolated seedlings</tissue>
    </source>
</reference>
<dbReference type="AlphaFoldDB" id="A0A1S2Y9Q3"/>
<dbReference type="STRING" id="3827.A0A1S2Y9Q3"/>
<dbReference type="Pfam" id="PF04782">
    <property type="entry name" value="DUF632"/>
    <property type="match status" value="1"/>
</dbReference>
<feature type="region of interest" description="Disordered" evidence="1">
    <location>
        <begin position="203"/>
        <end position="264"/>
    </location>
</feature>
<feature type="compositionally biased region" description="Basic and acidic residues" evidence="1">
    <location>
        <begin position="91"/>
        <end position="100"/>
    </location>
</feature>
<feature type="compositionally biased region" description="Low complexity" evidence="1">
    <location>
        <begin position="74"/>
        <end position="88"/>
    </location>
</feature>
<dbReference type="PaxDb" id="3827-XP_004500892.1"/>
<evidence type="ECO:0000313" key="5">
    <source>
        <dbReference type="RefSeq" id="XP_004500892.1"/>
    </source>
</evidence>
<gene>
    <name evidence="5" type="primary">LOC101491047</name>
</gene>
<evidence type="ECO:0000256" key="1">
    <source>
        <dbReference type="SAM" id="MobiDB-lite"/>
    </source>
</evidence>
<dbReference type="InterPro" id="IPR006868">
    <property type="entry name" value="DUF630"/>
</dbReference>
<evidence type="ECO:0000259" key="3">
    <source>
        <dbReference type="Pfam" id="PF04783"/>
    </source>
</evidence>
<reference evidence="4" key="1">
    <citation type="journal article" date="2013" name="Nat. Biotechnol.">
        <title>Draft genome sequence of chickpea (Cicer arietinum) provides a resource for trait improvement.</title>
        <authorList>
            <person name="Varshney R.K."/>
            <person name="Song C."/>
            <person name="Saxena R.K."/>
            <person name="Azam S."/>
            <person name="Yu S."/>
            <person name="Sharpe A.G."/>
            <person name="Cannon S."/>
            <person name="Baek J."/>
            <person name="Rosen B.D."/>
            <person name="Tar'an B."/>
            <person name="Millan T."/>
            <person name="Zhang X."/>
            <person name="Ramsay L.D."/>
            <person name="Iwata A."/>
            <person name="Wang Y."/>
            <person name="Nelson W."/>
            <person name="Farmer A.D."/>
            <person name="Gaur P.M."/>
            <person name="Soderlund C."/>
            <person name="Penmetsa R.V."/>
            <person name="Xu C."/>
            <person name="Bharti A.K."/>
            <person name="He W."/>
            <person name="Winter P."/>
            <person name="Zhao S."/>
            <person name="Hane J.K."/>
            <person name="Carrasquilla-Garcia N."/>
            <person name="Condie J.A."/>
            <person name="Upadhyaya H.D."/>
            <person name="Luo M.C."/>
            <person name="Thudi M."/>
            <person name="Gowda C.L."/>
            <person name="Singh N.P."/>
            <person name="Lichtenzveig J."/>
            <person name="Gali K.K."/>
            <person name="Rubio J."/>
            <person name="Nadarajan N."/>
            <person name="Dolezel J."/>
            <person name="Bansal K.C."/>
            <person name="Xu X."/>
            <person name="Edwards D."/>
            <person name="Zhang G."/>
            <person name="Kahl G."/>
            <person name="Gil J."/>
            <person name="Singh K.B."/>
            <person name="Datta S.K."/>
            <person name="Jackson S.A."/>
            <person name="Wang J."/>
            <person name="Cook D.R."/>
        </authorList>
    </citation>
    <scope>NUCLEOTIDE SEQUENCE [LARGE SCALE GENOMIC DNA]</scope>
    <source>
        <strain evidence="4">cv. CDC Frontier</strain>
    </source>
</reference>
<dbReference type="GeneID" id="101491047"/>
<name>A0A1S2Y9Q3_CICAR</name>
<accession>A0A1S2Y9Q3</accession>
<proteinExistence type="predicted"/>
<feature type="domain" description="DUF630" evidence="3">
    <location>
        <begin position="1"/>
        <end position="57"/>
    </location>
</feature>
<sequence>MGCNTSKLDRLPAVALCRDRCKFMDEALVQSYTLADAHVAHMDSLRTLGPALIFFFQHYPGEENSPNSEITHPLSKSAPPRSLSSSESSDSDAKVLHSESETDDDAEKESQLFSHNYRRYDYLHHDTVLSSVPDNVTFMTYVKPIYDSYSPTPVNAGNFSDLKPPSPPPPSTSAWDFLNFFEPYEKFQVRYSSDGYIDTVGKENGNVNGHVTPKSESVGVDEPLKSNGGESKLSEEENEEVKNKEDDLKESSISEKKVTESEECSDSVQVKSDKDFTEAVKEIQILFERASNSGSEILEMLDVGKLRYHPKIDLNPVSCKIMHVLSPLNPLTVICVESPLGRKTGFEGEGVYDDKCLGYANLCSTLSKLCLWEKKLYHEVKAEEKLRILHQKKCKELKRMNKKEADAQKIDSVQAFIGILVTKMKISIQVVDKISNTISKLMEEELWPQIKTFILMFLGMWKDMQECYRRQYQEIVEIKALDASSFHTKPCHANIDAAIRLKSELQKWILSFLDWIEAQKSQVKALNCWLVRCLMYDEPEEISDDSAPFSPDKIDAPPVFVICNKWSKALDNISEKNVIEAVSGFIYIVNELLEKNILELQQKSTLDEELERKVKTLVKQEQKMHKMVQARGRKMTPIAKTQLREETDALQNDDIVDSISLQSGLKQILFAMEKFTATTASLYEELCQQIKQDGESNKNN</sequence>
<dbReference type="InterPro" id="IPR006867">
    <property type="entry name" value="DUF632"/>
</dbReference>
<dbReference type="KEGG" id="cam:101491047"/>
<dbReference type="PANTHER" id="PTHR21450">
    <property type="entry name" value="PROTEIN ALTERED PHOSPHATE STARVATION RESPONSE 1"/>
    <property type="match status" value="1"/>
</dbReference>
<organism evidence="4 5">
    <name type="scientific">Cicer arietinum</name>
    <name type="common">Chickpea</name>
    <name type="synonym">Garbanzo</name>
    <dbReference type="NCBI Taxonomy" id="3827"/>
    <lineage>
        <taxon>Eukaryota</taxon>
        <taxon>Viridiplantae</taxon>
        <taxon>Streptophyta</taxon>
        <taxon>Embryophyta</taxon>
        <taxon>Tracheophyta</taxon>
        <taxon>Spermatophyta</taxon>
        <taxon>Magnoliopsida</taxon>
        <taxon>eudicotyledons</taxon>
        <taxon>Gunneridae</taxon>
        <taxon>Pentapetalae</taxon>
        <taxon>rosids</taxon>
        <taxon>fabids</taxon>
        <taxon>Fabales</taxon>
        <taxon>Fabaceae</taxon>
        <taxon>Papilionoideae</taxon>
        <taxon>50 kb inversion clade</taxon>
        <taxon>NPAAA clade</taxon>
        <taxon>Hologalegina</taxon>
        <taxon>IRL clade</taxon>
        <taxon>Cicereae</taxon>
        <taxon>Cicer</taxon>
    </lineage>
</organism>
<evidence type="ECO:0000259" key="2">
    <source>
        <dbReference type="Pfam" id="PF04782"/>
    </source>
</evidence>
<feature type="compositionally biased region" description="Basic and acidic residues" evidence="1">
    <location>
        <begin position="232"/>
        <end position="260"/>
    </location>
</feature>
<dbReference type="RefSeq" id="XP_004500892.1">
    <property type="nucleotide sequence ID" value="XM_004500835.3"/>
</dbReference>
<feature type="domain" description="DUF632" evidence="2">
    <location>
        <begin position="276"/>
        <end position="590"/>
    </location>
</feature>
<evidence type="ECO:0000313" key="4">
    <source>
        <dbReference type="Proteomes" id="UP000087171"/>
    </source>
</evidence>
<dbReference type="Pfam" id="PF04783">
    <property type="entry name" value="DUF630"/>
    <property type="match status" value="1"/>
</dbReference>
<feature type="region of interest" description="Disordered" evidence="1">
    <location>
        <begin position="65"/>
        <end position="109"/>
    </location>
</feature>
<protein>
    <submittedName>
        <fullName evidence="5">Nitrate regulatory gene2 protein</fullName>
    </submittedName>
</protein>